<reference evidence="2" key="1">
    <citation type="submission" date="2019-10" db="EMBL/GenBank/DDBJ databases">
        <authorList>
            <consortium name="DOE Joint Genome Institute"/>
            <person name="Kuo A."/>
            <person name="Miyauchi S."/>
            <person name="Kiss E."/>
            <person name="Drula E."/>
            <person name="Kohler A."/>
            <person name="Sanchez-Garcia M."/>
            <person name="Andreopoulos B."/>
            <person name="Barry K.W."/>
            <person name="Bonito G."/>
            <person name="Buee M."/>
            <person name="Carver A."/>
            <person name="Chen C."/>
            <person name="Cichocki N."/>
            <person name="Clum A."/>
            <person name="Culley D."/>
            <person name="Crous P.W."/>
            <person name="Fauchery L."/>
            <person name="Girlanda M."/>
            <person name="Hayes R."/>
            <person name="Keri Z."/>
            <person name="LaButti K."/>
            <person name="Lipzen A."/>
            <person name="Lombard V."/>
            <person name="Magnuson J."/>
            <person name="Maillard F."/>
            <person name="Morin E."/>
            <person name="Murat C."/>
            <person name="Nolan M."/>
            <person name="Ohm R."/>
            <person name="Pangilinan J."/>
            <person name="Pereira M."/>
            <person name="Perotto S."/>
            <person name="Peter M."/>
            <person name="Riley R."/>
            <person name="Sitrit Y."/>
            <person name="Stielow B."/>
            <person name="Szollosi G."/>
            <person name="Zifcakova L."/>
            <person name="Stursova M."/>
            <person name="Spatafora J.W."/>
            <person name="Tedersoo L."/>
            <person name="Vaario L.-M."/>
            <person name="Yamada A."/>
            <person name="Yan M."/>
            <person name="Wang P."/>
            <person name="Xu J."/>
            <person name="Bruns T."/>
            <person name="Baldrian P."/>
            <person name="Vilgalys R."/>
            <person name="Henrissat B."/>
            <person name="Grigoriev I.V."/>
            <person name="Hibbett D."/>
            <person name="Nagy L.G."/>
            <person name="Martin F.M."/>
        </authorList>
    </citation>
    <scope>NUCLEOTIDE SEQUENCE</scope>
    <source>
        <strain evidence="2">BED1</strain>
    </source>
</reference>
<protein>
    <submittedName>
        <fullName evidence="2">Uncharacterized protein</fullName>
    </submittedName>
</protein>
<evidence type="ECO:0000256" key="1">
    <source>
        <dbReference type="SAM" id="MobiDB-lite"/>
    </source>
</evidence>
<feature type="region of interest" description="Disordered" evidence="1">
    <location>
        <begin position="20"/>
        <end position="40"/>
    </location>
</feature>
<comment type="caution">
    <text evidence="2">The sequence shown here is derived from an EMBL/GenBank/DDBJ whole genome shotgun (WGS) entry which is preliminary data.</text>
</comment>
<dbReference type="Proteomes" id="UP001194468">
    <property type="component" value="Unassembled WGS sequence"/>
</dbReference>
<name>A0AAD4BK99_BOLED</name>
<dbReference type="AlphaFoldDB" id="A0AAD4BK99"/>
<evidence type="ECO:0000313" key="3">
    <source>
        <dbReference type="Proteomes" id="UP001194468"/>
    </source>
</evidence>
<sequence>MATRTRIRTLGQSLIQNQIRNHPTQSPLSTRGTATAGHPHPHLHVVTGTEAQTIAVTIAETLDAPGMTVATETILGLHCGALPRHPRGTVTIARQVDAAHRLTVAVRHPLPGPGMTAGATGIGTWIGAGGMTRVTVTKGTRGERMGNEWTRRKGIMVPGGDEGREGLYCPAVIALFHFCNKCPLVYLDVR</sequence>
<dbReference type="EMBL" id="WHUW01000040">
    <property type="protein sequence ID" value="KAF8432461.1"/>
    <property type="molecule type" value="Genomic_DNA"/>
</dbReference>
<keyword evidence="3" id="KW-1185">Reference proteome</keyword>
<accession>A0AAD4BK99</accession>
<feature type="compositionally biased region" description="Polar residues" evidence="1">
    <location>
        <begin position="20"/>
        <end position="33"/>
    </location>
</feature>
<proteinExistence type="predicted"/>
<organism evidence="2 3">
    <name type="scientific">Boletus edulis BED1</name>
    <dbReference type="NCBI Taxonomy" id="1328754"/>
    <lineage>
        <taxon>Eukaryota</taxon>
        <taxon>Fungi</taxon>
        <taxon>Dikarya</taxon>
        <taxon>Basidiomycota</taxon>
        <taxon>Agaricomycotina</taxon>
        <taxon>Agaricomycetes</taxon>
        <taxon>Agaricomycetidae</taxon>
        <taxon>Boletales</taxon>
        <taxon>Boletineae</taxon>
        <taxon>Boletaceae</taxon>
        <taxon>Boletoideae</taxon>
        <taxon>Boletus</taxon>
    </lineage>
</organism>
<evidence type="ECO:0000313" key="2">
    <source>
        <dbReference type="EMBL" id="KAF8432461.1"/>
    </source>
</evidence>
<gene>
    <name evidence="2" type="ORF">L210DRAFT_534884</name>
</gene>
<reference evidence="2" key="2">
    <citation type="journal article" date="2020" name="Nat. Commun.">
        <title>Large-scale genome sequencing of mycorrhizal fungi provides insights into the early evolution of symbiotic traits.</title>
        <authorList>
            <person name="Miyauchi S."/>
            <person name="Kiss E."/>
            <person name="Kuo A."/>
            <person name="Drula E."/>
            <person name="Kohler A."/>
            <person name="Sanchez-Garcia M."/>
            <person name="Morin E."/>
            <person name="Andreopoulos B."/>
            <person name="Barry K.W."/>
            <person name="Bonito G."/>
            <person name="Buee M."/>
            <person name="Carver A."/>
            <person name="Chen C."/>
            <person name="Cichocki N."/>
            <person name="Clum A."/>
            <person name="Culley D."/>
            <person name="Crous P.W."/>
            <person name="Fauchery L."/>
            <person name="Girlanda M."/>
            <person name="Hayes R.D."/>
            <person name="Keri Z."/>
            <person name="LaButti K."/>
            <person name="Lipzen A."/>
            <person name="Lombard V."/>
            <person name="Magnuson J."/>
            <person name="Maillard F."/>
            <person name="Murat C."/>
            <person name="Nolan M."/>
            <person name="Ohm R.A."/>
            <person name="Pangilinan J."/>
            <person name="Pereira M.F."/>
            <person name="Perotto S."/>
            <person name="Peter M."/>
            <person name="Pfister S."/>
            <person name="Riley R."/>
            <person name="Sitrit Y."/>
            <person name="Stielow J.B."/>
            <person name="Szollosi G."/>
            <person name="Zifcakova L."/>
            <person name="Stursova M."/>
            <person name="Spatafora J.W."/>
            <person name="Tedersoo L."/>
            <person name="Vaario L.M."/>
            <person name="Yamada A."/>
            <person name="Yan M."/>
            <person name="Wang P."/>
            <person name="Xu J."/>
            <person name="Bruns T."/>
            <person name="Baldrian P."/>
            <person name="Vilgalys R."/>
            <person name="Dunand C."/>
            <person name="Henrissat B."/>
            <person name="Grigoriev I.V."/>
            <person name="Hibbett D."/>
            <person name="Nagy L.G."/>
            <person name="Martin F.M."/>
        </authorList>
    </citation>
    <scope>NUCLEOTIDE SEQUENCE</scope>
    <source>
        <strain evidence="2">BED1</strain>
    </source>
</reference>